<name>A0A1X1V2Y4_9MYCO</name>
<comment type="caution">
    <text evidence="1">The sequence shown here is derived from an EMBL/GenBank/DDBJ whole genome shotgun (WGS) entry which is preliminary data.</text>
</comment>
<evidence type="ECO:0000313" key="2">
    <source>
        <dbReference type="Proteomes" id="UP000194000"/>
    </source>
</evidence>
<sequence length="129" mass="14268">MPSYTQEVLRQGGFDIDWHPDLAEDISAAEAVDPGCWADISAVLKRIKDGSYRSDDWDAPLDRRHADLGEIKRRAGQRLYRLYVHASRDKPGVVTLLVFGSKPAGPAGLALQDDQIDLAFSRLMGMSAQ</sequence>
<protein>
    <recommendedName>
        <fullName evidence="3">Addiction module toxin RelE</fullName>
    </recommendedName>
</protein>
<reference evidence="1 2" key="1">
    <citation type="submission" date="2016-01" db="EMBL/GenBank/DDBJ databases">
        <title>The new phylogeny of the genus Mycobacterium.</title>
        <authorList>
            <person name="Tarcisio F."/>
            <person name="Conor M."/>
            <person name="Antonella G."/>
            <person name="Elisabetta G."/>
            <person name="Giulia F.S."/>
            <person name="Sara T."/>
            <person name="Anna F."/>
            <person name="Clotilde B."/>
            <person name="Roberto B."/>
            <person name="Veronica D.S."/>
            <person name="Fabio R."/>
            <person name="Monica P."/>
            <person name="Olivier J."/>
            <person name="Enrico T."/>
            <person name="Nicola S."/>
        </authorList>
    </citation>
    <scope>NUCLEOTIDE SEQUENCE [LARGE SCALE GENOMIC DNA]</scope>
    <source>
        <strain evidence="1 2">DSM 45731</strain>
    </source>
</reference>
<keyword evidence="2" id="KW-1185">Reference proteome</keyword>
<gene>
    <name evidence="1" type="ORF">AWC06_08950</name>
</gene>
<dbReference type="EMBL" id="LQOW01000006">
    <property type="protein sequence ID" value="ORV63456.1"/>
    <property type="molecule type" value="Genomic_DNA"/>
</dbReference>
<evidence type="ECO:0008006" key="3">
    <source>
        <dbReference type="Google" id="ProtNLM"/>
    </source>
</evidence>
<organism evidence="1 2">
    <name type="scientific">Mycobacterium fragae</name>
    <dbReference type="NCBI Taxonomy" id="1260918"/>
    <lineage>
        <taxon>Bacteria</taxon>
        <taxon>Bacillati</taxon>
        <taxon>Actinomycetota</taxon>
        <taxon>Actinomycetes</taxon>
        <taxon>Mycobacteriales</taxon>
        <taxon>Mycobacteriaceae</taxon>
        <taxon>Mycobacterium</taxon>
    </lineage>
</organism>
<dbReference type="Proteomes" id="UP000194000">
    <property type="component" value="Unassembled WGS sequence"/>
</dbReference>
<dbReference type="AlphaFoldDB" id="A0A1X1V2Y4"/>
<proteinExistence type="predicted"/>
<accession>A0A1X1V2Y4</accession>
<evidence type="ECO:0000313" key="1">
    <source>
        <dbReference type="EMBL" id="ORV63456.1"/>
    </source>
</evidence>